<feature type="transmembrane region" description="Helical" evidence="1">
    <location>
        <begin position="6"/>
        <end position="28"/>
    </location>
</feature>
<organism evidence="2 3">
    <name type="scientific">Pseudomonas syringae</name>
    <dbReference type="NCBI Taxonomy" id="317"/>
    <lineage>
        <taxon>Bacteria</taxon>
        <taxon>Pseudomonadati</taxon>
        <taxon>Pseudomonadota</taxon>
        <taxon>Gammaproteobacteria</taxon>
        <taxon>Pseudomonadales</taxon>
        <taxon>Pseudomonadaceae</taxon>
        <taxon>Pseudomonas</taxon>
    </lineage>
</organism>
<dbReference type="AlphaFoldDB" id="A0A085UZM6"/>
<accession>A0A085UZM6</accession>
<dbReference type="PATRIC" id="fig|317.174.peg.4377"/>
<proteinExistence type="predicted"/>
<reference evidence="2 3" key="1">
    <citation type="submission" date="2014-07" db="EMBL/GenBank/DDBJ databases">
        <title>Draft Genome Sequences of Environmental Pseudomonas syringae strains.</title>
        <authorList>
            <person name="Baltrus D.A."/>
            <person name="Berge O."/>
            <person name="Morris C."/>
        </authorList>
    </citation>
    <scope>NUCLEOTIDE SEQUENCE [LARGE SCALE GENOMIC DNA]</scope>
    <source>
        <strain evidence="2 3">CEB003</strain>
    </source>
</reference>
<gene>
    <name evidence="2" type="ORF">IV02_21430</name>
</gene>
<keyword evidence="1" id="KW-1133">Transmembrane helix</keyword>
<sequence length="64" mass="7151">MFFIDFSSPFAFLLSHVMAMVATAWMGATCDRMSHSYGRDALFLGVKPLQKISKKSEVKATLHP</sequence>
<dbReference type="EMBL" id="JPQT01000121">
    <property type="protein sequence ID" value="KFE48639.1"/>
    <property type="molecule type" value="Genomic_DNA"/>
</dbReference>
<evidence type="ECO:0000313" key="2">
    <source>
        <dbReference type="EMBL" id="KFE48639.1"/>
    </source>
</evidence>
<name>A0A085UZM6_PSESX</name>
<keyword evidence="1" id="KW-0812">Transmembrane</keyword>
<evidence type="ECO:0000313" key="3">
    <source>
        <dbReference type="Proteomes" id="UP000028643"/>
    </source>
</evidence>
<keyword evidence="1" id="KW-0472">Membrane</keyword>
<comment type="caution">
    <text evidence="2">The sequence shown here is derived from an EMBL/GenBank/DDBJ whole genome shotgun (WGS) entry which is preliminary data.</text>
</comment>
<dbReference type="Proteomes" id="UP000028643">
    <property type="component" value="Unassembled WGS sequence"/>
</dbReference>
<evidence type="ECO:0000256" key="1">
    <source>
        <dbReference type="SAM" id="Phobius"/>
    </source>
</evidence>
<protein>
    <submittedName>
        <fullName evidence="2">Uncharacterized protein</fullName>
    </submittedName>
</protein>